<evidence type="ECO:0000313" key="3">
    <source>
        <dbReference type="Proteomes" id="UP001595909"/>
    </source>
</evidence>
<comment type="caution">
    <text evidence="2">The sequence shown here is derived from an EMBL/GenBank/DDBJ whole genome shotgun (WGS) entry which is preliminary data.</text>
</comment>
<evidence type="ECO:0000256" key="1">
    <source>
        <dbReference type="SAM" id="MobiDB-lite"/>
    </source>
</evidence>
<organism evidence="2 3">
    <name type="scientific">Actinomycetospora chibensis</name>
    <dbReference type="NCBI Taxonomy" id="663606"/>
    <lineage>
        <taxon>Bacteria</taxon>
        <taxon>Bacillati</taxon>
        <taxon>Actinomycetota</taxon>
        <taxon>Actinomycetes</taxon>
        <taxon>Pseudonocardiales</taxon>
        <taxon>Pseudonocardiaceae</taxon>
        <taxon>Actinomycetospora</taxon>
    </lineage>
</organism>
<evidence type="ECO:0000313" key="2">
    <source>
        <dbReference type="EMBL" id="MFC4835599.1"/>
    </source>
</evidence>
<dbReference type="Proteomes" id="UP001595909">
    <property type="component" value="Unassembled WGS sequence"/>
</dbReference>
<name>A0ABV9RQ34_9PSEU</name>
<keyword evidence="3" id="KW-1185">Reference proteome</keyword>
<accession>A0ABV9RQ34</accession>
<feature type="region of interest" description="Disordered" evidence="1">
    <location>
        <begin position="80"/>
        <end position="100"/>
    </location>
</feature>
<sequence length="100" mass="10964">MRLEHLDIGERHRLGLRLGDEVHDLDYRGAGKYLSTVLHVAVARAAHAHGRRLAWLRADQGVWIAALRGGTTVEALNAEPAGSEPWEWADEQPPTAAGEP</sequence>
<proteinExistence type="predicted"/>
<dbReference type="EMBL" id="JBHSIM010000050">
    <property type="protein sequence ID" value="MFC4835599.1"/>
    <property type="molecule type" value="Genomic_DNA"/>
</dbReference>
<reference evidence="3" key="1">
    <citation type="journal article" date="2019" name="Int. J. Syst. Evol. Microbiol.">
        <title>The Global Catalogue of Microorganisms (GCM) 10K type strain sequencing project: providing services to taxonomists for standard genome sequencing and annotation.</title>
        <authorList>
            <consortium name="The Broad Institute Genomics Platform"/>
            <consortium name="The Broad Institute Genome Sequencing Center for Infectious Disease"/>
            <person name="Wu L."/>
            <person name="Ma J."/>
        </authorList>
    </citation>
    <scope>NUCLEOTIDE SEQUENCE [LARGE SCALE GENOMIC DNA]</scope>
    <source>
        <strain evidence="3">CCUG 50347</strain>
    </source>
</reference>
<gene>
    <name evidence="2" type="ORF">ACFPEL_24540</name>
</gene>
<dbReference type="RefSeq" id="WP_274189509.1">
    <property type="nucleotide sequence ID" value="NZ_BAABHN010000050.1"/>
</dbReference>
<protein>
    <submittedName>
        <fullName evidence="2">Uncharacterized protein</fullName>
    </submittedName>
</protein>